<gene>
    <name evidence="3" type="ORF">RY831_02360</name>
</gene>
<dbReference type="CDD" id="cd00293">
    <property type="entry name" value="USP-like"/>
    <property type="match status" value="1"/>
</dbReference>
<sequence>MFKSILMPIDGSTHSYKPLPVVVDLARQLDVKLVFLSVAEPRLYNGSDMDAVRTGAEVESGNLSSAQKNVGRALASARSANVRCEAVVSLSRVPCDEILSTAERLQCDAIVMATRGKLGVIDTMFNESLTQEVLKKSSIPVLVFP</sequence>
<keyword evidence="4" id="KW-1185">Reference proteome</keyword>
<dbReference type="RefSeq" id="WP_326504724.1">
    <property type="nucleotide sequence ID" value="NZ_JAWIIV010000001.1"/>
</dbReference>
<dbReference type="Pfam" id="PF00582">
    <property type="entry name" value="Usp"/>
    <property type="match status" value="1"/>
</dbReference>
<dbReference type="InterPro" id="IPR006015">
    <property type="entry name" value="Universal_stress_UspA"/>
</dbReference>
<evidence type="ECO:0000313" key="3">
    <source>
        <dbReference type="EMBL" id="MEC4717983.1"/>
    </source>
</evidence>
<proteinExistence type="inferred from homology"/>
<dbReference type="PRINTS" id="PR01438">
    <property type="entry name" value="UNVRSLSTRESS"/>
</dbReference>
<accession>A0ABU6J2Y0</accession>
<dbReference type="PANTHER" id="PTHR46268">
    <property type="entry name" value="STRESS RESPONSE PROTEIN NHAX"/>
    <property type="match status" value="1"/>
</dbReference>
<reference evidence="3 4" key="1">
    <citation type="submission" date="2023-10" db="EMBL/GenBank/DDBJ databases">
        <title>Noviherbaspirillum sp. CPCC 100848 genome assembly.</title>
        <authorList>
            <person name="Li X.Y."/>
            <person name="Fang X.M."/>
        </authorList>
    </citation>
    <scope>NUCLEOTIDE SEQUENCE [LARGE SCALE GENOMIC DNA]</scope>
    <source>
        <strain evidence="3 4">CPCC 100848</strain>
    </source>
</reference>
<comment type="caution">
    <text evidence="3">The sequence shown here is derived from an EMBL/GenBank/DDBJ whole genome shotgun (WGS) entry which is preliminary data.</text>
</comment>
<comment type="similarity">
    <text evidence="1">Belongs to the universal stress protein A family.</text>
</comment>
<feature type="domain" description="UspA" evidence="2">
    <location>
        <begin position="1"/>
        <end position="145"/>
    </location>
</feature>
<dbReference type="Gene3D" id="3.40.50.620">
    <property type="entry name" value="HUPs"/>
    <property type="match status" value="1"/>
</dbReference>
<dbReference type="InterPro" id="IPR014729">
    <property type="entry name" value="Rossmann-like_a/b/a_fold"/>
</dbReference>
<dbReference type="PANTHER" id="PTHR46268:SF6">
    <property type="entry name" value="UNIVERSAL STRESS PROTEIN UP12"/>
    <property type="match status" value="1"/>
</dbReference>
<dbReference type="InterPro" id="IPR006016">
    <property type="entry name" value="UspA"/>
</dbReference>
<organism evidence="3 4">
    <name type="scientific">Noviherbaspirillum album</name>
    <dbReference type="NCBI Taxonomy" id="3080276"/>
    <lineage>
        <taxon>Bacteria</taxon>
        <taxon>Pseudomonadati</taxon>
        <taxon>Pseudomonadota</taxon>
        <taxon>Betaproteobacteria</taxon>
        <taxon>Burkholderiales</taxon>
        <taxon>Oxalobacteraceae</taxon>
        <taxon>Noviherbaspirillum</taxon>
    </lineage>
</organism>
<evidence type="ECO:0000259" key="2">
    <source>
        <dbReference type="Pfam" id="PF00582"/>
    </source>
</evidence>
<dbReference type="SUPFAM" id="SSF52402">
    <property type="entry name" value="Adenine nucleotide alpha hydrolases-like"/>
    <property type="match status" value="1"/>
</dbReference>
<evidence type="ECO:0000313" key="4">
    <source>
        <dbReference type="Proteomes" id="UP001352263"/>
    </source>
</evidence>
<name>A0ABU6J2Y0_9BURK</name>
<dbReference type="Proteomes" id="UP001352263">
    <property type="component" value="Unassembled WGS sequence"/>
</dbReference>
<dbReference type="EMBL" id="JAWIIV010000001">
    <property type="protein sequence ID" value="MEC4717983.1"/>
    <property type="molecule type" value="Genomic_DNA"/>
</dbReference>
<evidence type="ECO:0000256" key="1">
    <source>
        <dbReference type="ARBA" id="ARBA00008791"/>
    </source>
</evidence>
<protein>
    <submittedName>
        <fullName evidence="3">Universal stress protein</fullName>
    </submittedName>
</protein>